<comment type="caution">
    <text evidence="2">The sequence shown here is derived from an EMBL/GenBank/DDBJ whole genome shotgun (WGS) entry which is preliminary data.</text>
</comment>
<keyword evidence="3" id="KW-1185">Reference proteome</keyword>
<dbReference type="Proteomes" id="UP001241072">
    <property type="component" value="Unassembled WGS sequence"/>
</dbReference>
<proteinExistence type="predicted"/>
<reference evidence="2 3" key="1">
    <citation type="submission" date="2023-07" db="EMBL/GenBank/DDBJ databases">
        <title>Protaetiibacter sp. nov WY-16 isolated from soil.</title>
        <authorList>
            <person name="Liu B."/>
            <person name="Wan Y."/>
        </authorList>
    </citation>
    <scope>NUCLEOTIDE SEQUENCE [LARGE SCALE GENOMIC DNA]</scope>
    <source>
        <strain evidence="2 3">WY-16</strain>
    </source>
</reference>
<organism evidence="2 3">
    <name type="scientific">Antiquaquibacter soli</name>
    <dbReference type="NCBI Taxonomy" id="3064523"/>
    <lineage>
        <taxon>Bacteria</taxon>
        <taxon>Bacillati</taxon>
        <taxon>Actinomycetota</taxon>
        <taxon>Actinomycetes</taxon>
        <taxon>Micrococcales</taxon>
        <taxon>Microbacteriaceae</taxon>
        <taxon>Antiquaquibacter</taxon>
    </lineage>
</organism>
<keyword evidence="1" id="KW-1133">Transmembrane helix</keyword>
<keyword evidence="1" id="KW-0812">Transmembrane</keyword>
<protein>
    <submittedName>
        <fullName evidence="2">Uncharacterized protein</fullName>
    </submittedName>
</protein>
<gene>
    <name evidence="2" type="ORF">Q5716_14880</name>
</gene>
<feature type="transmembrane region" description="Helical" evidence="1">
    <location>
        <begin position="75"/>
        <end position="97"/>
    </location>
</feature>
<feature type="transmembrane region" description="Helical" evidence="1">
    <location>
        <begin position="42"/>
        <end position="63"/>
    </location>
</feature>
<dbReference type="EMBL" id="JAUQUB010000006">
    <property type="protein sequence ID" value="MDO7883515.1"/>
    <property type="molecule type" value="Genomic_DNA"/>
</dbReference>
<name>A0ABT9BR67_9MICO</name>
<evidence type="ECO:0000256" key="1">
    <source>
        <dbReference type="SAM" id="Phobius"/>
    </source>
</evidence>
<feature type="transmembrane region" description="Helical" evidence="1">
    <location>
        <begin position="103"/>
        <end position="125"/>
    </location>
</feature>
<keyword evidence="1" id="KW-0472">Membrane</keyword>
<accession>A0ABT9BR67</accession>
<sequence>MRTSIALGVVGFVEVAAIVIATIGIYQAAVPGELSGFTAAQRLGYAALALGVLPAVALAGIVYRWIDPHRPWRRALVAFGLSATTTAVLTVVLYFVAYAVNDYGAFLIAGWLALGLIGAAINVALGRRTTKVERGDSDGED</sequence>
<dbReference type="RefSeq" id="WP_305003941.1">
    <property type="nucleotide sequence ID" value="NZ_JAUQUB010000006.1"/>
</dbReference>
<feature type="transmembrane region" description="Helical" evidence="1">
    <location>
        <begin position="7"/>
        <end position="30"/>
    </location>
</feature>
<evidence type="ECO:0000313" key="2">
    <source>
        <dbReference type="EMBL" id="MDO7883515.1"/>
    </source>
</evidence>
<evidence type="ECO:0000313" key="3">
    <source>
        <dbReference type="Proteomes" id="UP001241072"/>
    </source>
</evidence>